<dbReference type="InterPro" id="IPR036770">
    <property type="entry name" value="Ankyrin_rpt-contain_sf"/>
</dbReference>
<dbReference type="EMBL" id="BEYU01000040">
    <property type="protein sequence ID" value="GBG28216.1"/>
    <property type="molecule type" value="Genomic_DNA"/>
</dbReference>
<accession>A0A2R5GB33</accession>
<dbReference type="PROSITE" id="PS50297">
    <property type="entry name" value="ANK_REP_REGION"/>
    <property type="match status" value="2"/>
</dbReference>
<proteinExistence type="predicted"/>
<dbReference type="InParanoid" id="A0A2R5GB33"/>
<evidence type="ECO:0000256" key="2">
    <source>
        <dbReference type="ARBA" id="ARBA00023043"/>
    </source>
</evidence>
<dbReference type="Pfam" id="PF12796">
    <property type="entry name" value="Ank_2"/>
    <property type="match status" value="2"/>
</dbReference>
<dbReference type="OrthoDB" id="188462at2759"/>
<feature type="repeat" description="ANK" evidence="3">
    <location>
        <begin position="169"/>
        <end position="201"/>
    </location>
</feature>
<dbReference type="InterPro" id="IPR002110">
    <property type="entry name" value="Ankyrin_rpt"/>
</dbReference>
<feature type="repeat" description="ANK" evidence="3">
    <location>
        <begin position="136"/>
        <end position="168"/>
    </location>
</feature>
<dbReference type="SMART" id="SM00248">
    <property type="entry name" value="ANK"/>
    <property type="match status" value="4"/>
</dbReference>
<keyword evidence="1" id="KW-0677">Repeat</keyword>
<dbReference type="PROSITE" id="PS50088">
    <property type="entry name" value="ANK_REPEAT"/>
    <property type="match status" value="4"/>
</dbReference>
<dbReference type="PANTHER" id="PTHR24201">
    <property type="entry name" value="ANK_REP_REGION DOMAIN-CONTAINING PROTEIN"/>
    <property type="match status" value="1"/>
</dbReference>
<keyword evidence="5" id="KW-1185">Reference proteome</keyword>
<dbReference type="AlphaFoldDB" id="A0A2R5GB33"/>
<dbReference type="InterPro" id="IPR050776">
    <property type="entry name" value="Ank_Repeat/CDKN_Inhibitor"/>
</dbReference>
<dbReference type="SUPFAM" id="SSF48403">
    <property type="entry name" value="Ankyrin repeat"/>
    <property type="match status" value="1"/>
</dbReference>
<sequence length="287" mass="32637">MDTLRMGKEYKDDVLDEWRRRDARKRREWRELVERTRFDVKKTAQKCADYVRQFLSGEFGEPSYSEKRNFIFAAYQGDFHACKLYALKFGEVEGALDCQIEVDGKTALACASEKGHQRIVQLLVNRGADPDVRDRYGCTALHYACEAAEFECVELLLEAQADVDARNRFNVRPLMKAAEAGDPDIVDLLLEFAATPSHRDKLEKWTALHYAAKSGDTDCILSLLKAGCEYSKASSTGQTAQDIALDLRHKRAAIMLGKWRRRKLFPQGNKISAQALDELEWGFGPDD</sequence>
<reference evidence="4 5" key="1">
    <citation type="submission" date="2017-12" db="EMBL/GenBank/DDBJ databases">
        <title>Sequencing, de novo assembly and annotation of complete genome of a new Thraustochytrid species, strain FCC1311.</title>
        <authorList>
            <person name="Sedici K."/>
            <person name="Godart F."/>
            <person name="Aiese Cigliano R."/>
            <person name="Sanseverino W."/>
            <person name="Barakat M."/>
            <person name="Ortet P."/>
            <person name="Marechal E."/>
            <person name="Cagnac O."/>
            <person name="Amato A."/>
        </authorList>
    </citation>
    <scope>NUCLEOTIDE SEQUENCE [LARGE SCALE GENOMIC DNA]</scope>
</reference>
<feature type="repeat" description="ANK" evidence="3">
    <location>
        <begin position="103"/>
        <end position="135"/>
    </location>
</feature>
<organism evidence="4 5">
    <name type="scientific">Hondaea fermentalgiana</name>
    <dbReference type="NCBI Taxonomy" id="2315210"/>
    <lineage>
        <taxon>Eukaryota</taxon>
        <taxon>Sar</taxon>
        <taxon>Stramenopiles</taxon>
        <taxon>Bigyra</taxon>
        <taxon>Labyrinthulomycetes</taxon>
        <taxon>Thraustochytrida</taxon>
        <taxon>Thraustochytriidae</taxon>
        <taxon>Hondaea</taxon>
    </lineage>
</organism>
<dbReference type="Gene3D" id="1.25.40.20">
    <property type="entry name" value="Ankyrin repeat-containing domain"/>
    <property type="match status" value="1"/>
</dbReference>
<evidence type="ECO:0000256" key="1">
    <source>
        <dbReference type="ARBA" id="ARBA00022737"/>
    </source>
</evidence>
<protein>
    <submittedName>
        <fullName evidence="4">Ankyrin repeat domain-containing protein 2</fullName>
    </submittedName>
</protein>
<dbReference type="Proteomes" id="UP000241890">
    <property type="component" value="Unassembled WGS sequence"/>
</dbReference>
<evidence type="ECO:0000313" key="4">
    <source>
        <dbReference type="EMBL" id="GBG28216.1"/>
    </source>
</evidence>
<evidence type="ECO:0000313" key="5">
    <source>
        <dbReference type="Proteomes" id="UP000241890"/>
    </source>
</evidence>
<comment type="caution">
    <text evidence="4">The sequence shown here is derived from an EMBL/GenBank/DDBJ whole genome shotgun (WGS) entry which is preliminary data.</text>
</comment>
<name>A0A2R5GB33_9STRA</name>
<evidence type="ECO:0000256" key="3">
    <source>
        <dbReference type="PROSITE-ProRule" id="PRU00023"/>
    </source>
</evidence>
<keyword evidence="2 3" id="KW-0040">ANK repeat</keyword>
<gene>
    <name evidence="4" type="ORF">FCC1311_044392</name>
</gene>
<feature type="repeat" description="ANK" evidence="3">
    <location>
        <begin position="203"/>
        <end position="235"/>
    </location>
</feature>